<keyword evidence="4" id="KW-1185">Reference proteome</keyword>
<feature type="region of interest" description="Disordered" evidence="2">
    <location>
        <begin position="1"/>
        <end position="28"/>
    </location>
</feature>
<dbReference type="EMBL" id="MVGT01004482">
    <property type="protein sequence ID" value="OUZ99409.1"/>
    <property type="molecule type" value="Genomic_DNA"/>
</dbReference>
<name>A0A200PMH7_MACCD</name>
<comment type="caution">
    <text evidence="3">The sequence shown here is derived from an EMBL/GenBank/DDBJ whole genome shotgun (WGS) entry which is preliminary data.</text>
</comment>
<dbReference type="Proteomes" id="UP000195402">
    <property type="component" value="Unassembled WGS sequence"/>
</dbReference>
<dbReference type="InParanoid" id="A0A200PMH7"/>
<evidence type="ECO:0008006" key="5">
    <source>
        <dbReference type="Google" id="ProtNLM"/>
    </source>
</evidence>
<keyword evidence="1" id="KW-0175">Coiled coil</keyword>
<protein>
    <recommendedName>
        <fullName evidence="5">Zinc finger protein</fullName>
    </recommendedName>
</protein>
<reference evidence="3 4" key="1">
    <citation type="journal article" date="2017" name="Mol. Plant">
        <title>The Genome of Medicinal Plant Macleaya cordata Provides New Insights into Benzylisoquinoline Alkaloids Metabolism.</title>
        <authorList>
            <person name="Liu X."/>
            <person name="Liu Y."/>
            <person name="Huang P."/>
            <person name="Ma Y."/>
            <person name="Qing Z."/>
            <person name="Tang Q."/>
            <person name="Cao H."/>
            <person name="Cheng P."/>
            <person name="Zheng Y."/>
            <person name="Yuan Z."/>
            <person name="Zhou Y."/>
            <person name="Liu J."/>
            <person name="Tang Z."/>
            <person name="Zhuo Y."/>
            <person name="Zhang Y."/>
            <person name="Yu L."/>
            <person name="Huang J."/>
            <person name="Yang P."/>
            <person name="Peng Q."/>
            <person name="Zhang J."/>
            <person name="Jiang W."/>
            <person name="Zhang Z."/>
            <person name="Lin K."/>
            <person name="Ro D.K."/>
            <person name="Chen X."/>
            <person name="Xiong X."/>
            <person name="Shang Y."/>
            <person name="Huang S."/>
            <person name="Zeng J."/>
        </authorList>
    </citation>
    <scope>NUCLEOTIDE SEQUENCE [LARGE SCALE GENOMIC DNA]</scope>
    <source>
        <strain evidence="4">cv. BLH2017</strain>
        <tissue evidence="3">Root</tissue>
    </source>
</reference>
<sequence length="342" mass="38250">MKVTLDDSDSSSNTIESSDEDKDEMKAMTATLSQVFKNVDSSSEHEESDEEVDPEELCANLLKKSMDLSIENKMLNEKISFMQTEQDKAMNKLQESSIKTNQLEEEISRLLAKIDSLELDHGEALDKIKSIDSTLATTKKDLILSNDLLDKFNHGSNFISNLLNAAKTVNDKRGLRYDPITSSNPLQGTKFVKANAQHVQNVLPKNTFTQTSKKLGKAKSVYFSEMCSYCGIAGHLQNTCKYYLEDAFNRQRKANLLNQYKELQAKARNLSNELSKLSGSTQGKKTKGMTPHNPNSSKKKVVVTKTTQSTQDNTKEKSVWVKKEELKANVALIAFKASNSLD</sequence>
<accession>A0A200PMH7</accession>
<evidence type="ECO:0000256" key="1">
    <source>
        <dbReference type="SAM" id="Coils"/>
    </source>
</evidence>
<feature type="coiled-coil region" evidence="1">
    <location>
        <begin position="86"/>
        <end position="120"/>
    </location>
</feature>
<proteinExistence type="predicted"/>
<feature type="region of interest" description="Disordered" evidence="2">
    <location>
        <begin position="271"/>
        <end position="318"/>
    </location>
</feature>
<evidence type="ECO:0000313" key="3">
    <source>
        <dbReference type="EMBL" id="OUZ99409.1"/>
    </source>
</evidence>
<evidence type="ECO:0000313" key="4">
    <source>
        <dbReference type="Proteomes" id="UP000195402"/>
    </source>
</evidence>
<feature type="compositionally biased region" description="Polar residues" evidence="2">
    <location>
        <begin position="271"/>
        <end position="283"/>
    </location>
</feature>
<organism evidence="3 4">
    <name type="scientific">Macleaya cordata</name>
    <name type="common">Five-seeded plume-poppy</name>
    <name type="synonym">Bocconia cordata</name>
    <dbReference type="NCBI Taxonomy" id="56857"/>
    <lineage>
        <taxon>Eukaryota</taxon>
        <taxon>Viridiplantae</taxon>
        <taxon>Streptophyta</taxon>
        <taxon>Embryophyta</taxon>
        <taxon>Tracheophyta</taxon>
        <taxon>Spermatophyta</taxon>
        <taxon>Magnoliopsida</taxon>
        <taxon>Ranunculales</taxon>
        <taxon>Papaveraceae</taxon>
        <taxon>Papaveroideae</taxon>
        <taxon>Macleaya</taxon>
    </lineage>
</organism>
<evidence type="ECO:0000256" key="2">
    <source>
        <dbReference type="SAM" id="MobiDB-lite"/>
    </source>
</evidence>
<dbReference type="OrthoDB" id="1111569at2759"/>
<dbReference type="AlphaFoldDB" id="A0A200PMH7"/>
<gene>
    <name evidence="3" type="ORF">BVC80_8689g22</name>
</gene>